<feature type="transmembrane region" description="Helical" evidence="1">
    <location>
        <begin position="83"/>
        <end position="101"/>
    </location>
</feature>
<accession>A0A8H3EPF4</accession>
<dbReference type="Pfam" id="PF24803">
    <property type="entry name" value="DUF7704"/>
    <property type="match status" value="1"/>
</dbReference>
<name>A0A8H3EPF4_9LECA</name>
<evidence type="ECO:0000256" key="1">
    <source>
        <dbReference type="SAM" id="Phobius"/>
    </source>
</evidence>
<keyword evidence="1" id="KW-0472">Membrane</keyword>
<feature type="domain" description="DUF7704" evidence="2">
    <location>
        <begin position="2"/>
        <end position="145"/>
    </location>
</feature>
<evidence type="ECO:0000259" key="2">
    <source>
        <dbReference type="Pfam" id="PF24803"/>
    </source>
</evidence>
<dbReference type="EMBL" id="CAJPDS010000007">
    <property type="protein sequence ID" value="CAF9909315.1"/>
    <property type="molecule type" value="Genomic_DNA"/>
</dbReference>
<dbReference type="InterPro" id="IPR056121">
    <property type="entry name" value="DUF7704"/>
</dbReference>
<organism evidence="3 4">
    <name type="scientific">Heterodermia speciosa</name>
    <dbReference type="NCBI Taxonomy" id="116794"/>
    <lineage>
        <taxon>Eukaryota</taxon>
        <taxon>Fungi</taxon>
        <taxon>Dikarya</taxon>
        <taxon>Ascomycota</taxon>
        <taxon>Pezizomycotina</taxon>
        <taxon>Lecanoromycetes</taxon>
        <taxon>OSLEUM clade</taxon>
        <taxon>Lecanoromycetidae</taxon>
        <taxon>Caliciales</taxon>
        <taxon>Physciaceae</taxon>
        <taxon>Heterodermia</taxon>
    </lineage>
</organism>
<comment type="caution">
    <text evidence="3">The sequence shown here is derived from an EMBL/GenBank/DDBJ whole genome shotgun (WGS) entry which is preliminary data.</text>
</comment>
<dbReference type="PANTHER" id="PTHR37019">
    <property type="entry name" value="CHROMOSOME 1, WHOLE GENOME SHOTGUN SEQUENCE"/>
    <property type="match status" value="1"/>
</dbReference>
<reference evidence="3" key="1">
    <citation type="submission" date="2021-03" db="EMBL/GenBank/DDBJ databases">
        <authorList>
            <person name="Tagirdzhanova G."/>
        </authorList>
    </citation>
    <scope>NUCLEOTIDE SEQUENCE</scope>
</reference>
<keyword evidence="4" id="KW-1185">Reference proteome</keyword>
<dbReference type="Proteomes" id="UP000664521">
    <property type="component" value="Unassembled WGS sequence"/>
</dbReference>
<keyword evidence="1" id="KW-1133">Transmembrane helix</keyword>
<protein>
    <recommendedName>
        <fullName evidence="2">DUF7704 domain-containing protein</fullName>
    </recommendedName>
</protein>
<feature type="transmembrane region" description="Helical" evidence="1">
    <location>
        <begin position="56"/>
        <end position="76"/>
    </location>
</feature>
<feature type="transmembrane region" description="Helical" evidence="1">
    <location>
        <begin position="121"/>
        <end position="144"/>
    </location>
</feature>
<proteinExistence type="predicted"/>
<dbReference type="AlphaFoldDB" id="A0A8H3EPF4"/>
<dbReference type="PANTHER" id="PTHR37019:SF2">
    <property type="entry name" value="EXPERA DOMAIN-CONTAINING PROTEIN"/>
    <property type="match status" value="1"/>
</dbReference>
<evidence type="ECO:0000313" key="4">
    <source>
        <dbReference type="Proteomes" id="UP000664521"/>
    </source>
</evidence>
<dbReference type="OrthoDB" id="2937326at2759"/>
<keyword evidence="1" id="KW-0812">Transmembrane</keyword>
<feature type="transmembrane region" description="Helical" evidence="1">
    <location>
        <begin position="12"/>
        <end position="36"/>
    </location>
</feature>
<gene>
    <name evidence="3" type="ORF">HETSPECPRED_008942</name>
</gene>
<sequence length="156" mass="16841">MASILPPIPRIVFTVFEPLSLLAGFLAPILDTSYFVSAQVPSRIPSIPLTATSQVLALQLGNVYGLLGMIGVGVLYFTSEAAVVKNFLLACAIADVGHLWATYHVIGHANFIDVKNWNQLAWGNIGVTAFLLLTRVLYLSGAFGRDRVVRSARKAL</sequence>
<evidence type="ECO:0000313" key="3">
    <source>
        <dbReference type="EMBL" id="CAF9909315.1"/>
    </source>
</evidence>